<keyword evidence="2" id="KW-0813">Transport</keyword>
<feature type="transmembrane region" description="Helical" evidence="6">
    <location>
        <begin position="31"/>
        <end position="49"/>
    </location>
</feature>
<accession>A0ABV3X802</accession>
<gene>
    <name evidence="8" type="ORF">QCO44_11440</name>
</gene>
<evidence type="ECO:0000313" key="9">
    <source>
        <dbReference type="Proteomes" id="UP001559623"/>
    </source>
</evidence>
<dbReference type="PIRSF" id="PIRSF002808">
    <property type="entry name" value="Hexose_phosphate_transp"/>
    <property type="match status" value="1"/>
</dbReference>
<feature type="transmembrane region" description="Helical" evidence="6">
    <location>
        <begin position="292"/>
        <end position="313"/>
    </location>
</feature>
<feature type="domain" description="Major facilitator superfamily (MFS) profile" evidence="7">
    <location>
        <begin position="30"/>
        <end position="449"/>
    </location>
</feature>
<organism evidence="8 9">
    <name type="scientific">Selenomonas sputigena</name>
    <dbReference type="NCBI Taxonomy" id="69823"/>
    <lineage>
        <taxon>Bacteria</taxon>
        <taxon>Bacillati</taxon>
        <taxon>Bacillota</taxon>
        <taxon>Negativicutes</taxon>
        <taxon>Selenomonadales</taxon>
        <taxon>Selenomonadaceae</taxon>
        <taxon>Selenomonas</taxon>
    </lineage>
</organism>
<dbReference type="InterPro" id="IPR000849">
    <property type="entry name" value="Sugar_P_transporter"/>
</dbReference>
<feature type="transmembrane region" description="Helical" evidence="6">
    <location>
        <begin position="254"/>
        <end position="272"/>
    </location>
</feature>
<keyword evidence="4 6" id="KW-1133">Transmembrane helix</keyword>
<dbReference type="EMBL" id="JARVLH010000009">
    <property type="protein sequence ID" value="MEX5286223.1"/>
    <property type="molecule type" value="Genomic_DNA"/>
</dbReference>
<keyword evidence="9" id="KW-1185">Reference proteome</keyword>
<evidence type="ECO:0000313" key="8">
    <source>
        <dbReference type="EMBL" id="MEX5286223.1"/>
    </source>
</evidence>
<dbReference type="InterPro" id="IPR011701">
    <property type="entry name" value="MFS"/>
</dbReference>
<feature type="transmembrane region" description="Helical" evidence="6">
    <location>
        <begin position="184"/>
        <end position="207"/>
    </location>
</feature>
<feature type="transmembrane region" description="Helical" evidence="6">
    <location>
        <begin position="380"/>
        <end position="398"/>
    </location>
</feature>
<dbReference type="Gene3D" id="1.20.1250.20">
    <property type="entry name" value="MFS general substrate transporter like domains"/>
    <property type="match status" value="2"/>
</dbReference>
<sequence>MLGFLNKFFLTGPDAPPLADAEKAKSIFYSVRWRVFASITIGYAFYYIIRQSYSVIKKPLLDSGVVDATQVGIIGSIFFVTYGLGKFTNSFLADRMNNKRFFAFGLFMSSATMAGMGLVSSFVPLAVLWGLNGWFQSYGAGPSIVSLNQWFSNRMRGTLYGVWFTSHNLGSSFAYFAITAVVTAYSWSMGFIAAGVISLVGTIFIYLGMSDRPETRGLPNGAVLYGEKTQAQVDEEKTRSVGSMQWNAVVKNPAVWILGLSSLCVYIARYAVESWGVVYLTHHKGYEMMGAAGVMAYMQVAGIFGALLCGWISDRFFHSKRNMPALIYGLLYTGSIAGFVWAPQSFYTDLFCMTFYGFTMGALVCYMGGLMAVDIVPKRVTGAAMGMIGLLSYAGAAIQEFVTGKLMTITVIGGEKLYDFGYATEFWVGAALASTLLALLVWNAKPDDEA</sequence>
<feature type="transmembrane region" description="Helical" evidence="6">
    <location>
        <begin position="69"/>
        <end position="89"/>
    </location>
</feature>
<dbReference type="InterPro" id="IPR020846">
    <property type="entry name" value="MFS_dom"/>
</dbReference>
<dbReference type="SUPFAM" id="SSF103473">
    <property type="entry name" value="MFS general substrate transporter"/>
    <property type="match status" value="1"/>
</dbReference>
<evidence type="ECO:0000256" key="4">
    <source>
        <dbReference type="ARBA" id="ARBA00022989"/>
    </source>
</evidence>
<feature type="transmembrane region" description="Helical" evidence="6">
    <location>
        <begin position="158"/>
        <end position="178"/>
    </location>
</feature>
<dbReference type="Proteomes" id="UP001559623">
    <property type="component" value="Unassembled WGS sequence"/>
</dbReference>
<evidence type="ECO:0000259" key="7">
    <source>
        <dbReference type="PROSITE" id="PS50850"/>
    </source>
</evidence>
<name>A0ABV3X802_9FIRM</name>
<evidence type="ECO:0000256" key="5">
    <source>
        <dbReference type="ARBA" id="ARBA00023136"/>
    </source>
</evidence>
<dbReference type="PANTHER" id="PTHR43826">
    <property type="entry name" value="GLUCOSE-6-PHOSPHATE EXCHANGER SLC37A4"/>
    <property type="match status" value="1"/>
</dbReference>
<dbReference type="RefSeq" id="WP_368847941.1">
    <property type="nucleotide sequence ID" value="NZ_CP194411.1"/>
</dbReference>
<feature type="transmembrane region" description="Helical" evidence="6">
    <location>
        <begin position="426"/>
        <end position="444"/>
    </location>
</feature>
<feature type="transmembrane region" description="Helical" evidence="6">
    <location>
        <begin position="354"/>
        <end position="373"/>
    </location>
</feature>
<dbReference type="Pfam" id="PF07690">
    <property type="entry name" value="MFS_1"/>
    <property type="match status" value="1"/>
</dbReference>
<comment type="subcellular location">
    <subcellularLocation>
        <location evidence="1">Cell membrane</location>
        <topology evidence="1">Multi-pass membrane protein</topology>
    </subcellularLocation>
</comment>
<feature type="transmembrane region" description="Helical" evidence="6">
    <location>
        <begin position="325"/>
        <end position="342"/>
    </location>
</feature>
<evidence type="ECO:0000256" key="2">
    <source>
        <dbReference type="ARBA" id="ARBA00022448"/>
    </source>
</evidence>
<evidence type="ECO:0000256" key="3">
    <source>
        <dbReference type="ARBA" id="ARBA00022692"/>
    </source>
</evidence>
<keyword evidence="5 6" id="KW-0472">Membrane</keyword>
<evidence type="ECO:0000256" key="1">
    <source>
        <dbReference type="ARBA" id="ARBA00004651"/>
    </source>
</evidence>
<proteinExistence type="predicted"/>
<feature type="transmembrane region" description="Helical" evidence="6">
    <location>
        <begin position="101"/>
        <end position="127"/>
    </location>
</feature>
<keyword evidence="3 6" id="KW-0812">Transmembrane</keyword>
<dbReference type="PROSITE" id="PS50850">
    <property type="entry name" value="MFS"/>
    <property type="match status" value="1"/>
</dbReference>
<dbReference type="PANTHER" id="PTHR43826:SF7">
    <property type="entry name" value="PROTEIN UHPC, PUTATIVE-RELATED"/>
    <property type="match status" value="1"/>
</dbReference>
<dbReference type="InterPro" id="IPR051337">
    <property type="entry name" value="OPA_Antiporter"/>
</dbReference>
<feature type="transmembrane region" description="Helical" evidence="6">
    <location>
        <begin position="133"/>
        <end position="151"/>
    </location>
</feature>
<dbReference type="InterPro" id="IPR036259">
    <property type="entry name" value="MFS_trans_sf"/>
</dbReference>
<evidence type="ECO:0000256" key="6">
    <source>
        <dbReference type="SAM" id="Phobius"/>
    </source>
</evidence>
<reference evidence="8 9" key="1">
    <citation type="submission" date="2023-04" db="EMBL/GenBank/DDBJ databases">
        <title>Genome Sequence of Selenomonas sputigena ATCC 33150.</title>
        <authorList>
            <person name="Miller D.P."/>
            <person name="Anvari S."/>
            <person name="Polson S.W."/>
            <person name="Macdonald M."/>
            <person name="Mcdowell J.V."/>
        </authorList>
    </citation>
    <scope>NUCLEOTIDE SEQUENCE [LARGE SCALE GENOMIC DNA]</scope>
    <source>
        <strain evidence="8 9">ATCC 33150</strain>
    </source>
</reference>
<protein>
    <submittedName>
        <fullName evidence="8">MFS transporter</fullName>
    </submittedName>
</protein>
<comment type="caution">
    <text evidence="8">The sequence shown here is derived from an EMBL/GenBank/DDBJ whole genome shotgun (WGS) entry which is preliminary data.</text>
</comment>